<feature type="domain" description="Aminoglycoside phosphotransferase" evidence="1">
    <location>
        <begin position="5"/>
        <end position="189"/>
    </location>
</feature>
<dbReference type="Gene3D" id="3.90.1200.10">
    <property type="match status" value="1"/>
</dbReference>
<proteinExistence type="predicted"/>
<evidence type="ECO:0000313" key="3">
    <source>
        <dbReference type="Proteomes" id="UP000005143"/>
    </source>
</evidence>
<gene>
    <name evidence="2" type="ORF">PAI11_01260</name>
</gene>
<dbReference type="InterPro" id="IPR051678">
    <property type="entry name" value="AGP_Transferase"/>
</dbReference>
<keyword evidence="2" id="KW-0808">Transferase</keyword>
<dbReference type="InterPro" id="IPR011009">
    <property type="entry name" value="Kinase-like_dom_sf"/>
</dbReference>
<organism evidence="2 3">
    <name type="scientific">Patulibacter medicamentivorans</name>
    <dbReference type="NCBI Taxonomy" id="1097667"/>
    <lineage>
        <taxon>Bacteria</taxon>
        <taxon>Bacillati</taxon>
        <taxon>Actinomycetota</taxon>
        <taxon>Thermoleophilia</taxon>
        <taxon>Solirubrobacterales</taxon>
        <taxon>Patulibacteraceae</taxon>
        <taxon>Patulibacter</taxon>
    </lineage>
</organism>
<dbReference type="GO" id="GO:0016740">
    <property type="term" value="F:transferase activity"/>
    <property type="evidence" value="ECO:0007669"/>
    <property type="project" value="UniProtKB-KW"/>
</dbReference>
<dbReference type="Pfam" id="PF01636">
    <property type="entry name" value="APH"/>
    <property type="match status" value="1"/>
</dbReference>
<keyword evidence="3" id="KW-1185">Reference proteome</keyword>
<evidence type="ECO:0000259" key="1">
    <source>
        <dbReference type="Pfam" id="PF01636"/>
    </source>
</evidence>
<evidence type="ECO:0000313" key="2">
    <source>
        <dbReference type="EMBL" id="EHN12980.1"/>
    </source>
</evidence>
<dbReference type="InterPro" id="IPR002575">
    <property type="entry name" value="Aminoglycoside_PTrfase"/>
</dbReference>
<dbReference type="InterPro" id="IPR041726">
    <property type="entry name" value="ACAD10_11_N"/>
</dbReference>
<name>H0E021_9ACTN</name>
<dbReference type="SUPFAM" id="SSF56112">
    <property type="entry name" value="Protein kinase-like (PK-like)"/>
    <property type="match status" value="1"/>
</dbReference>
<dbReference type="CDD" id="cd05154">
    <property type="entry name" value="ACAD10_11_N-like"/>
    <property type="match status" value="1"/>
</dbReference>
<dbReference type="EMBL" id="AGUD01000004">
    <property type="protein sequence ID" value="EHN12980.1"/>
    <property type="molecule type" value="Genomic_DNA"/>
</dbReference>
<protein>
    <submittedName>
        <fullName evidence="2">Aminoglycoside phosphotransferase</fullName>
    </submittedName>
</protein>
<comment type="caution">
    <text evidence="2">The sequence shown here is derived from an EMBL/GenBank/DDBJ whole genome shotgun (WGS) entry which is preliminary data.</text>
</comment>
<dbReference type="AlphaFoldDB" id="H0E021"/>
<sequence>MRVRPAGAVLDTDLVQEYRTFAALQDLPVPTPAVFGLHADGDTPFGGPFFVMSRLEGESPNVWNARERRVLEEDWAAGRRIADDLARHLATIHGLTGEAAEAIVPARSFAQTVEHWRGVWEEQRLVRDPIVDEAFHWVASRTPDPVRPRLVHGDYRIGNCLVDRGRLSGILDWELAHVGDPRFDLGYLALPYSSGKLFAPGSELLGGVADRDWFLARYADLTGDEVDLEVVRTFSVIAALMLTAITATGIRVFRDGGSTDVRMLWSRFIMPGLRQDMADLMGWR</sequence>
<dbReference type="PANTHER" id="PTHR21310">
    <property type="entry name" value="AMINOGLYCOSIDE PHOSPHOTRANSFERASE-RELATED-RELATED"/>
    <property type="match status" value="1"/>
</dbReference>
<dbReference type="Gene3D" id="3.30.200.20">
    <property type="entry name" value="Phosphorylase Kinase, domain 1"/>
    <property type="match status" value="1"/>
</dbReference>
<reference evidence="2 3" key="1">
    <citation type="journal article" date="2013" name="Biodegradation">
        <title>Quantitative proteomic analysis of ibuprofen-degrading Patulibacter sp. strain I11.</title>
        <authorList>
            <person name="Almeida B."/>
            <person name="Kjeldal H."/>
            <person name="Lolas I."/>
            <person name="Knudsen A.D."/>
            <person name="Carvalho G."/>
            <person name="Nielsen K.L."/>
            <person name="Barreto Crespo M.T."/>
            <person name="Stensballe A."/>
            <person name="Nielsen J.L."/>
        </authorList>
    </citation>
    <scope>NUCLEOTIDE SEQUENCE [LARGE SCALE GENOMIC DNA]</scope>
    <source>
        <strain evidence="2 3">I11</strain>
    </source>
</reference>
<dbReference type="Proteomes" id="UP000005143">
    <property type="component" value="Unassembled WGS sequence"/>
</dbReference>
<accession>H0E021</accession>